<keyword evidence="3 9" id="KW-0813">Transport</keyword>
<dbReference type="RefSeq" id="WP_336587691.1">
    <property type="nucleotide sequence ID" value="NZ_JBBAXC010000011.1"/>
</dbReference>
<dbReference type="CDD" id="cd06261">
    <property type="entry name" value="TM_PBP2"/>
    <property type="match status" value="1"/>
</dbReference>
<comment type="function">
    <text evidence="10">Part of the binding-protein-dependent transport system for molybdenum; probably responsible for the translocation of the substrate across the membrane.</text>
</comment>
<evidence type="ECO:0000256" key="2">
    <source>
        <dbReference type="ARBA" id="ARBA00007069"/>
    </source>
</evidence>
<feature type="domain" description="ABC transmembrane type-1" evidence="11">
    <location>
        <begin position="9"/>
        <end position="213"/>
    </location>
</feature>
<comment type="similarity">
    <text evidence="2 10">Belongs to the binding-protein-dependent transport system permease family. CysTW subfamily.</text>
</comment>
<evidence type="ECO:0000313" key="13">
    <source>
        <dbReference type="Proteomes" id="UP001312865"/>
    </source>
</evidence>
<dbReference type="Gene3D" id="1.10.3720.10">
    <property type="entry name" value="MetI-like"/>
    <property type="match status" value="1"/>
</dbReference>
<feature type="transmembrane region" description="Helical" evidence="9">
    <location>
        <begin position="87"/>
        <end position="106"/>
    </location>
</feature>
<dbReference type="Pfam" id="PF00528">
    <property type="entry name" value="BPD_transp_1"/>
    <property type="match status" value="1"/>
</dbReference>
<evidence type="ECO:0000256" key="4">
    <source>
        <dbReference type="ARBA" id="ARBA00022475"/>
    </source>
</evidence>
<evidence type="ECO:0000256" key="8">
    <source>
        <dbReference type="ARBA" id="ARBA00023136"/>
    </source>
</evidence>
<proteinExistence type="inferred from homology"/>
<evidence type="ECO:0000256" key="10">
    <source>
        <dbReference type="RuleBase" id="RU365097"/>
    </source>
</evidence>
<dbReference type="NCBIfam" id="TIGR02141">
    <property type="entry name" value="modB_ABC"/>
    <property type="match status" value="1"/>
</dbReference>
<protein>
    <recommendedName>
        <fullName evidence="10">Molybdenum transport system permease</fullName>
    </recommendedName>
</protein>
<keyword evidence="13" id="KW-1185">Reference proteome</keyword>
<feature type="transmembrane region" description="Helical" evidence="9">
    <location>
        <begin position="12"/>
        <end position="32"/>
    </location>
</feature>
<keyword evidence="7 9" id="KW-1133">Transmembrane helix</keyword>
<sequence length="220" mass="23722">MTTDFWFPVQLSIMIATISTTVAFLIAVLVAYRLKSSSMRGKSVLEALFLLPLVLPPSVLGFLLLYIFGINSPVGKGIQFLIGETLLFTKLAAIIAAIIVTFPLMYQAAKAGFSSVNVDIEEAARVDGAGEWKVFLHISIPLAIKALLMGVILSFTRALGEFGATLMFAGNIPGKTQTISTAIYVAIESGENDLAWQYALISISLSFILLVLIKVMDRAS</sequence>
<reference evidence="12 13" key="1">
    <citation type="journal article" date="2018" name="J. Microbiol.">
        <title>Bacillus spongiae sp. nov., isolated from sponge of Jeju Island.</title>
        <authorList>
            <person name="Lee G.E."/>
            <person name="Im W.T."/>
            <person name="Park J.S."/>
        </authorList>
    </citation>
    <scope>NUCLEOTIDE SEQUENCE [LARGE SCALE GENOMIC DNA]</scope>
    <source>
        <strain evidence="12 13">135PIL107-10</strain>
    </source>
</reference>
<dbReference type="PROSITE" id="PS50928">
    <property type="entry name" value="ABC_TM1"/>
    <property type="match status" value="1"/>
</dbReference>
<comment type="caution">
    <text evidence="12">The sequence shown here is derived from an EMBL/GenBank/DDBJ whole genome shotgun (WGS) entry which is preliminary data.</text>
</comment>
<evidence type="ECO:0000256" key="7">
    <source>
        <dbReference type="ARBA" id="ARBA00022989"/>
    </source>
</evidence>
<dbReference type="EMBL" id="JBBAXC010000011">
    <property type="protein sequence ID" value="MEI5908253.1"/>
    <property type="molecule type" value="Genomic_DNA"/>
</dbReference>
<keyword evidence="4 10" id="KW-1003">Cell membrane</keyword>
<dbReference type="InterPro" id="IPR011867">
    <property type="entry name" value="ModB_ABC"/>
</dbReference>
<evidence type="ECO:0000313" key="12">
    <source>
        <dbReference type="EMBL" id="MEI5908253.1"/>
    </source>
</evidence>
<dbReference type="InterPro" id="IPR035906">
    <property type="entry name" value="MetI-like_sf"/>
</dbReference>
<dbReference type="InterPro" id="IPR000515">
    <property type="entry name" value="MetI-like"/>
</dbReference>
<keyword evidence="5 10" id="KW-0500">Molybdenum</keyword>
<organism evidence="12 13">
    <name type="scientific">Bacillus spongiae</name>
    <dbReference type="NCBI Taxonomy" id="2683610"/>
    <lineage>
        <taxon>Bacteria</taxon>
        <taxon>Bacillati</taxon>
        <taxon>Bacillota</taxon>
        <taxon>Bacilli</taxon>
        <taxon>Bacillales</taxon>
        <taxon>Bacillaceae</taxon>
        <taxon>Bacillus</taxon>
    </lineage>
</organism>
<keyword evidence="6 9" id="KW-0812">Transmembrane</keyword>
<evidence type="ECO:0000256" key="1">
    <source>
        <dbReference type="ARBA" id="ARBA00004651"/>
    </source>
</evidence>
<evidence type="ECO:0000256" key="3">
    <source>
        <dbReference type="ARBA" id="ARBA00022448"/>
    </source>
</evidence>
<feature type="transmembrane region" description="Helical" evidence="9">
    <location>
        <begin position="134"/>
        <end position="155"/>
    </location>
</feature>
<dbReference type="SUPFAM" id="SSF161098">
    <property type="entry name" value="MetI-like"/>
    <property type="match status" value="1"/>
</dbReference>
<keyword evidence="8 9" id="KW-0472">Membrane</keyword>
<comment type="subcellular location">
    <subcellularLocation>
        <location evidence="1 9">Cell membrane</location>
        <topology evidence="1 9">Multi-pass membrane protein</topology>
    </subcellularLocation>
</comment>
<gene>
    <name evidence="12" type="primary">modB</name>
    <name evidence="12" type="ORF">WAK64_14435</name>
</gene>
<accession>A0ABU8HFU2</accession>
<dbReference type="PANTHER" id="PTHR30183:SF3">
    <property type="entry name" value="MOLYBDENUM TRANSPORT SYSTEM PERMEASE PROTEIN MODB"/>
    <property type="match status" value="1"/>
</dbReference>
<evidence type="ECO:0000256" key="5">
    <source>
        <dbReference type="ARBA" id="ARBA00022505"/>
    </source>
</evidence>
<feature type="transmembrane region" description="Helical" evidence="9">
    <location>
        <begin position="195"/>
        <end position="213"/>
    </location>
</feature>
<evidence type="ECO:0000256" key="9">
    <source>
        <dbReference type="RuleBase" id="RU363032"/>
    </source>
</evidence>
<name>A0ABU8HFU2_9BACI</name>
<dbReference type="Proteomes" id="UP001312865">
    <property type="component" value="Unassembled WGS sequence"/>
</dbReference>
<evidence type="ECO:0000259" key="11">
    <source>
        <dbReference type="PROSITE" id="PS50928"/>
    </source>
</evidence>
<dbReference type="PANTHER" id="PTHR30183">
    <property type="entry name" value="MOLYBDENUM TRANSPORT SYSTEM PERMEASE PROTEIN MODB"/>
    <property type="match status" value="1"/>
</dbReference>
<evidence type="ECO:0000256" key="6">
    <source>
        <dbReference type="ARBA" id="ARBA00022692"/>
    </source>
</evidence>
<feature type="transmembrane region" description="Helical" evidence="9">
    <location>
        <begin position="44"/>
        <end position="67"/>
    </location>
</feature>